<gene>
    <name evidence="6" type="ORF">Bccel_0885</name>
</gene>
<dbReference type="SUPFAM" id="SSF51569">
    <property type="entry name" value="Aldolase"/>
    <property type="match status" value="1"/>
</dbReference>
<dbReference type="InterPro" id="IPR000887">
    <property type="entry name" value="Aldlse_KDPG_KHG"/>
</dbReference>
<organism evidence="6 7">
    <name type="scientific">Pseudobacteroides cellulosolvens ATCC 35603 = DSM 2933</name>
    <dbReference type="NCBI Taxonomy" id="398512"/>
    <lineage>
        <taxon>Bacteria</taxon>
        <taxon>Bacillati</taxon>
        <taxon>Bacillota</taxon>
        <taxon>Clostridia</taxon>
        <taxon>Eubacteriales</taxon>
        <taxon>Oscillospiraceae</taxon>
        <taxon>Pseudobacteroides</taxon>
    </lineage>
</organism>
<keyword evidence="5" id="KW-0119">Carbohydrate metabolism</keyword>
<evidence type="ECO:0000313" key="6">
    <source>
        <dbReference type="EMBL" id="KNY25625.1"/>
    </source>
</evidence>
<dbReference type="NCBIfam" id="TIGR01182">
    <property type="entry name" value="eda"/>
    <property type="match status" value="1"/>
</dbReference>
<dbReference type="PATRIC" id="fig|398512.5.peg.918"/>
<dbReference type="AlphaFoldDB" id="A0A0L6JIR1"/>
<dbReference type="OrthoDB" id="9802667at2"/>
<comment type="pathway">
    <text evidence="1">Carbohydrate acid metabolism.</text>
</comment>
<dbReference type="InterPro" id="IPR013785">
    <property type="entry name" value="Aldolase_TIM"/>
</dbReference>
<dbReference type="GO" id="GO:0008675">
    <property type="term" value="F:2-dehydro-3-deoxy-phosphogluconate aldolase activity"/>
    <property type="evidence" value="ECO:0007669"/>
    <property type="project" value="UniProtKB-EC"/>
</dbReference>
<dbReference type="Pfam" id="PF01081">
    <property type="entry name" value="Aldolase"/>
    <property type="match status" value="1"/>
</dbReference>
<dbReference type="NCBIfam" id="NF005119">
    <property type="entry name" value="PRK06552.1"/>
    <property type="match status" value="1"/>
</dbReference>
<comment type="caution">
    <text evidence="6">The sequence shown here is derived from an EMBL/GenBank/DDBJ whole genome shotgun (WGS) entry which is preliminary data.</text>
</comment>
<reference evidence="7" key="1">
    <citation type="submission" date="2015-07" db="EMBL/GenBank/DDBJ databases">
        <title>Near-Complete Genome Sequence of the Cellulolytic Bacterium Bacteroides (Pseudobacteroides) cellulosolvens ATCC 35603.</title>
        <authorList>
            <person name="Dassa B."/>
            <person name="Utturkar S.M."/>
            <person name="Klingeman D.M."/>
            <person name="Hurt R.A."/>
            <person name="Keller M."/>
            <person name="Xu J."/>
            <person name="Reddy Y.H.K."/>
            <person name="Borovok I."/>
            <person name="Grinberg I.R."/>
            <person name="Lamed R."/>
            <person name="Zhivin O."/>
            <person name="Bayer E.A."/>
            <person name="Brown S.D."/>
        </authorList>
    </citation>
    <scope>NUCLEOTIDE SEQUENCE [LARGE SCALE GENOMIC DNA]</scope>
    <source>
        <strain evidence="7">DSM 2933</strain>
    </source>
</reference>
<dbReference type="STRING" id="398512.Bccel_0885"/>
<evidence type="ECO:0000256" key="5">
    <source>
        <dbReference type="ARBA" id="ARBA00023277"/>
    </source>
</evidence>
<accession>A0A0L6JIR1</accession>
<name>A0A0L6JIR1_9FIRM</name>
<evidence type="ECO:0000256" key="1">
    <source>
        <dbReference type="ARBA" id="ARBA00004761"/>
    </source>
</evidence>
<dbReference type="RefSeq" id="WP_081926888.1">
    <property type="nucleotide sequence ID" value="NZ_JQKC01000014.1"/>
</dbReference>
<proteinExistence type="inferred from homology"/>
<dbReference type="PANTHER" id="PTHR30246:SF1">
    <property type="entry name" value="2-DEHYDRO-3-DEOXY-6-PHOSPHOGALACTONATE ALDOLASE-RELATED"/>
    <property type="match status" value="1"/>
</dbReference>
<dbReference type="PANTHER" id="PTHR30246">
    <property type="entry name" value="2-KETO-3-DEOXY-6-PHOSPHOGLUCONATE ALDOLASE"/>
    <property type="match status" value="1"/>
</dbReference>
<evidence type="ECO:0000313" key="7">
    <source>
        <dbReference type="Proteomes" id="UP000036923"/>
    </source>
</evidence>
<dbReference type="Proteomes" id="UP000036923">
    <property type="component" value="Unassembled WGS sequence"/>
</dbReference>
<dbReference type="EC" id="4.1.2.14" evidence="6"/>
<protein>
    <submittedName>
        <fullName evidence="6">2-dehydro-3-deoxyphosphogluconate aldolase/4-hydroxy-2-oxoglutarate aldolase</fullName>
        <ecNumber evidence="6">4.1.2.14</ecNumber>
    </submittedName>
</protein>
<keyword evidence="4 6" id="KW-0456">Lyase</keyword>
<keyword evidence="7" id="KW-1185">Reference proteome</keyword>
<dbReference type="Gene3D" id="3.20.20.70">
    <property type="entry name" value="Aldolase class I"/>
    <property type="match status" value="1"/>
</dbReference>
<evidence type="ECO:0000256" key="2">
    <source>
        <dbReference type="ARBA" id="ARBA00006906"/>
    </source>
</evidence>
<dbReference type="eggNOG" id="COG0800">
    <property type="taxonomic scope" value="Bacteria"/>
</dbReference>
<sequence length="213" mass="23312">MFRDKLEALDMIKRNKIISIIRTDNFEKALKSAVAIIEGGIRVLEFSYTMSFAGELIKELTERYKNTDVLIGAGTVLDPETAKIAFSLGSQFIISPCLNIETAKMCLRYQIPYIPGAMTVKETVECIEAGADIVKIFPSELFGPSIIRAIKGPLPQASLMPTGGVNVDNIHTWFEAGSIAVGIGKNLYAAADYDDYESVTSLAKSYVNKITCI</sequence>
<evidence type="ECO:0000256" key="4">
    <source>
        <dbReference type="ARBA" id="ARBA00023239"/>
    </source>
</evidence>
<dbReference type="CDD" id="cd00452">
    <property type="entry name" value="KDPG_aldolase"/>
    <property type="match status" value="1"/>
</dbReference>
<evidence type="ECO:0000256" key="3">
    <source>
        <dbReference type="ARBA" id="ARBA00011233"/>
    </source>
</evidence>
<comment type="subunit">
    <text evidence="3">Homotrimer.</text>
</comment>
<dbReference type="EMBL" id="LGTC01000001">
    <property type="protein sequence ID" value="KNY25625.1"/>
    <property type="molecule type" value="Genomic_DNA"/>
</dbReference>
<comment type="similarity">
    <text evidence="2">Belongs to the KHG/KDPG aldolase family.</text>
</comment>